<organism evidence="1 2">
    <name type="scientific">Rubellimicrobium mesophilum DSM 19309</name>
    <dbReference type="NCBI Taxonomy" id="442562"/>
    <lineage>
        <taxon>Bacteria</taxon>
        <taxon>Pseudomonadati</taxon>
        <taxon>Pseudomonadota</taxon>
        <taxon>Alphaproteobacteria</taxon>
        <taxon>Rhodobacterales</taxon>
        <taxon>Roseobacteraceae</taxon>
        <taxon>Rubellimicrobium</taxon>
    </lineage>
</organism>
<keyword evidence="2" id="KW-1185">Reference proteome</keyword>
<evidence type="ECO:0000313" key="1">
    <source>
        <dbReference type="EMBL" id="EYD77615.1"/>
    </source>
</evidence>
<dbReference type="Pfam" id="PF08811">
    <property type="entry name" value="DUF1800"/>
    <property type="match status" value="1"/>
</dbReference>
<evidence type="ECO:0000313" key="2">
    <source>
        <dbReference type="Proteomes" id="UP000019666"/>
    </source>
</evidence>
<dbReference type="InterPro" id="IPR014917">
    <property type="entry name" value="DUF1800"/>
</dbReference>
<gene>
    <name evidence="1" type="ORF">Rumeso_00781</name>
</gene>
<dbReference type="Proteomes" id="UP000019666">
    <property type="component" value="Unassembled WGS sequence"/>
</dbReference>
<name>A0A017HTH4_9RHOB</name>
<sequence length="459" mass="50257">MPFDPILAAIRFGTGLSPRVAPPGSARAMLERLRGPDEAAAAWPIPTYDSLRPRFEEFLATGRAVNEARKGGGEAPVEVQERLASLRREAHAERSAEFRATLARLACAEDGLRERLVLFWADHFTVRGKSGAWDRYITPYVEEAIRPRVAGRFGDLLFAVTTHPMMLKYLDQDRSVGPGSRGGQARGRGLNENLARELMELHTLGVDAPYRQRDVRQLAELLTGLTVNGVSMAYRPAWAEPGRETVLGRTYSAEADLGTIRAALDDLALHPATAGHIARKLAVHFVADEPDPDLVEAMRRAYGETGGRIGAVVQAMLAHPAAWAPEKRKVRQPIEFLAASLRALGVEGAWLLGRDEGQTDELFQTPLAEMGQAWQQPPGPNGWPEEAEAWITPQGLAARIDWAMTVPERILAELPDPRAFVEAALGPDLPREVSVAAHAAERRDEGVGLVLASAEFQRR</sequence>
<dbReference type="RefSeq" id="WP_037281679.1">
    <property type="nucleotide sequence ID" value="NZ_KK088593.1"/>
</dbReference>
<proteinExistence type="predicted"/>
<dbReference type="PATRIC" id="fig|442562.3.peg.775"/>
<dbReference type="HOGENOM" id="CLU_026001_0_1_5"/>
<protein>
    <recommendedName>
        <fullName evidence="3">DUF1800 domain-containing protein</fullName>
    </recommendedName>
</protein>
<dbReference type="STRING" id="442562.Rumeso_00781"/>
<evidence type="ECO:0008006" key="3">
    <source>
        <dbReference type="Google" id="ProtNLM"/>
    </source>
</evidence>
<dbReference type="AlphaFoldDB" id="A0A017HTH4"/>
<reference evidence="1 2" key="1">
    <citation type="submission" date="2013-02" db="EMBL/GenBank/DDBJ databases">
        <authorList>
            <person name="Fiebig A."/>
            <person name="Goeker M."/>
            <person name="Klenk H.-P.P."/>
        </authorList>
    </citation>
    <scope>NUCLEOTIDE SEQUENCE [LARGE SCALE GENOMIC DNA]</scope>
    <source>
        <strain evidence="1 2">DSM 19309</strain>
    </source>
</reference>
<dbReference type="EMBL" id="AOSK01000024">
    <property type="protein sequence ID" value="EYD77615.1"/>
    <property type="molecule type" value="Genomic_DNA"/>
</dbReference>
<accession>A0A017HTH4</accession>
<dbReference type="OrthoDB" id="9772295at2"/>
<comment type="caution">
    <text evidence="1">The sequence shown here is derived from an EMBL/GenBank/DDBJ whole genome shotgun (WGS) entry which is preliminary data.</text>
</comment>